<dbReference type="GeneID" id="39745038"/>
<keyword evidence="1" id="KW-0812">Transmembrane</keyword>
<keyword evidence="1" id="KW-0472">Membrane</keyword>
<name>A0A1Y1JPT4_PLAGO</name>
<sequence>MANDILLGIIKQCAQCNDTHYQDNKELFDKLDSQLQVYDCTGSCPLRPPHNIPDNNDVKKIYLFLYNNIYDISTYNENHCTCLNVWLKKKQAEYRKNPLTNNYMHLWNDLMNKLFKELHEGSDNCFDVECCNWNPNTSELIFSSEEPSHSIEASSFVSNDLLQKNAPSSFTSSIKYIFSVCITMLISTIFIFFLLYNSSRIKAFLCNNSILKFLIKKYMKKNNSYTNYENYSLDSTTNRINILFLSNNNF</sequence>
<evidence type="ECO:0000313" key="3">
    <source>
        <dbReference type="Proteomes" id="UP000195521"/>
    </source>
</evidence>
<evidence type="ECO:0000256" key="1">
    <source>
        <dbReference type="SAM" id="Phobius"/>
    </source>
</evidence>
<organism evidence="2 3">
    <name type="scientific">Plasmodium gonderi</name>
    <dbReference type="NCBI Taxonomy" id="77519"/>
    <lineage>
        <taxon>Eukaryota</taxon>
        <taxon>Sar</taxon>
        <taxon>Alveolata</taxon>
        <taxon>Apicomplexa</taxon>
        <taxon>Aconoidasida</taxon>
        <taxon>Haemosporida</taxon>
        <taxon>Plasmodiidae</taxon>
        <taxon>Plasmodium</taxon>
        <taxon>Plasmodium (Plasmodium)</taxon>
    </lineage>
</organism>
<proteinExistence type="predicted"/>
<gene>
    <name evidence="2" type="ORF">PGO_001830</name>
</gene>
<protein>
    <submittedName>
        <fullName evidence="2">Variable surface protein</fullName>
    </submittedName>
</protein>
<accession>A0A1Y1JPT4</accession>
<keyword evidence="1" id="KW-1133">Transmembrane helix</keyword>
<keyword evidence="3" id="KW-1185">Reference proteome</keyword>
<dbReference type="RefSeq" id="XP_028546819.1">
    <property type="nucleotide sequence ID" value="XM_028691018.1"/>
</dbReference>
<reference evidence="3" key="1">
    <citation type="submission" date="2017-04" db="EMBL/GenBank/DDBJ databases">
        <title>Plasmodium gonderi genome.</title>
        <authorList>
            <person name="Arisue N."/>
            <person name="Honma H."/>
            <person name="Kawai S."/>
            <person name="Tougan T."/>
            <person name="Tanabe K."/>
            <person name="Horii T."/>
        </authorList>
    </citation>
    <scope>NUCLEOTIDE SEQUENCE [LARGE SCALE GENOMIC DNA]</scope>
    <source>
        <strain evidence="3">ATCC 30045</strain>
    </source>
</reference>
<comment type="caution">
    <text evidence="2">The sequence shown here is derived from an EMBL/GenBank/DDBJ whole genome shotgun (WGS) entry which is preliminary data.</text>
</comment>
<dbReference type="Proteomes" id="UP000195521">
    <property type="component" value="Unassembled WGS sequence"/>
</dbReference>
<dbReference type="EMBL" id="BDQF01000191">
    <property type="protein sequence ID" value="GAW84230.1"/>
    <property type="molecule type" value="Genomic_DNA"/>
</dbReference>
<feature type="transmembrane region" description="Helical" evidence="1">
    <location>
        <begin position="176"/>
        <end position="196"/>
    </location>
</feature>
<evidence type="ECO:0000313" key="2">
    <source>
        <dbReference type="EMBL" id="GAW84230.1"/>
    </source>
</evidence>
<dbReference type="AlphaFoldDB" id="A0A1Y1JPT4"/>